<dbReference type="SUPFAM" id="SSF140612">
    <property type="entry name" value="EB1 dimerisation domain-like"/>
    <property type="match status" value="1"/>
</dbReference>
<feature type="coiled-coil region" evidence="1">
    <location>
        <begin position="143"/>
        <end position="170"/>
    </location>
</feature>
<evidence type="ECO:0000256" key="1">
    <source>
        <dbReference type="SAM" id="Coils"/>
    </source>
</evidence>
<comment type="caution">
    <text evidence="2">The sequence shown here is derived from an EMBL/GenBank/DDBJ whole genome shotgun (WGS) entry which is preliminary data.</text>
</comment>
<sequence length="216" mass="25210">MSVESEIVDWFAAKTDEQIQSFKEVQRGAAICVYLCDLSEKPDLKSQIQPGTNYEERQLNYDLAKSLIEDIGLEFTYDIDKLARLDKSEFIRFTQDIMRLEEDDEQIQYDNGQQKQSDMNDMNDDEEEAIDENMNDFDFESLFADLDSDLHQKMQEIRQFQDELDTYGSERNFYLSKLTQIEKACSRYSKKDSEPVIKVLQLSSTDFAPVSNEDSS</sequence>
<dbReference type="EMBL" id="JAPFFF010000011">
    <property type="protein sequence ID" value="KAK8878238.1"/>
    <property type="molecule type" value="Genomic_DNA"/>
</dbReference>
<keyword evidence="3" id="KW-1185">Reference proteome</keyword>
<dbReference type="InterPro" id="IPR036133">
    <property type="entry name" value="EB1_C_sf"/>
</dbReference>
<organism evidence="2 3">
    <name type="scientific">Tritrichomonas musculus</name>
    <dbReference type="NCBI Taxonomy" id="1915356"/>
    <lineage>
        <taxon>Eukaryota</taxon>
        <taxon>Metamonada</taxon>
        <taxon>Parabasalia</taxon>
        <taxon>Tritrichomonadida</taxon>
        <taxon>Tritrichomonadidae</taxon>
        <taxon>Tritrichomonas</taxon>
    </lineage>
</organism>
<reference evidence="2 3" key="1">
    <citation type="submission" date="2024-04" db="EMBL/GenBank/DDBJ databases">
        <title>Tritrichomonas musculus Genome.</title>
        <authorList>
            <person name="Alves-Ferreira E."/>
            <person name="Grigg M."/>
            <person name="Lorenzi H."/>
            <person name="Galac M."/>
        </authorList>
    </citation>
    <scope>NUCLEOTIDE SEQUENCE [LARGE SCALE GENOMIC DNA]</scope>
    <source>
        <strain evidence="2 3">EAF2021</strain>
    </source>
</reference>
<evidence type="ECO:0000313" key="2">
    <source>
        <dbReference type="EMBL" id="KAK8878238.1"/>
    </source>
</evidence>
<protein>
    <recommendedName>
        <fullName evidence="4">EB1 C-terminal domain-containing protein</fullName>
    </recommendedName>
</protein>
<evidence type="ECO:0000313" key="3">
    <source>
        <dbReference type="Proteomes" id="UP001470230"/>
    </source>
</evidence>
<accession>A0ABR2JKZ3</accession>
<keyword evidence="1" id="KW-0175">Coiled coil</keyword>
<evidence type="ECO:0008006" key="4">
    <source>
        <dbReference type="Google" id="ProtNLM"/>
    </source>
</evidence>
<dbReference type="Proteomes" id="UP001470230">
    <property type="component" value="Unassembled WGS sequence"/>
</dbReference>
<proteinExistence type="predicted"/>
<gene>
    <name evidence="2" type="ORF">M9Y10_005003</name>
</gene>
<name>A0ABR2JKZ3_9EUKA</name>
<dbReference type="Gene3D" id="1.20.5.1430">
    <property type="match status" value="1"/>
</dbReference>